<dbReference type="SMART" id="SM00093">
    <property type="entry name" value="SERPIN"/>
    <property type="match status" value="1"/>
</dbReference>
<evidence type="ECO:0000256" key="1">
    <source>
        <dbReference type="ARBA" id="ARBA00009500"/>
    </source>
</evidence>
<dbReference type="GO" id="GO:0005615">
    <property type="term" value="C:extracellular space"/>
    <property type="evidence" value="ECO:0007669"/>
    <property type="project" value="InterPro"/>
</dbReference>
<organism evidence="7 8">
    <name type="scientific">Drosophila erecta</name>
    <name type="common">Fruit fly</name>
    <dbReference type="NCBI Taxonomy" id="7220"/>
    <lineage>
        <taxon>Eukaryota</taxon>
        <taxon>Metazoa</taxon>
        <taxon>Ecdysozoa</taxon>
        <taxon>Arthropoda</taxon>
        <taxon>Hexapoda</taxon>
        <taxon>Insecta</taxon>
        <taxon>Pterygota</taxon>
        <taxon>Neoptera</taxon>
        <taxon>Endopterygota</taxon>
        <taxon>Diptera</taxon>
        <taxon>Brachycera</taxon>
        <taxon>Muscomorpha</taxon>
        <taxon>Ephydroidea</taxon>
        <taxon>Drosophilidae</taxon>
        <taxon>Drosophila</taxon>
        <taxon>Sophophora</taxon>
    </lineage>
</organism>
<keyword evidence="8" id="KW-1185">Reference proteome</keyword>
<evidence type="ECO:0000313" key="7">
    <source>
        <dbReference type="EMBL" id="KQS70990.1"/>
    </source>
</evidence>
<keyword evidence="2" id="KW-0646">Protease inhibitor</keyword>
<dbReference type="InterPro" id="IPR036186">
    <property type="entry name" value="Serpin_sf"/>
</dbReference>
<dbReference type="OrthoDB" id="671595at2759"/>
<proteinExistence type="inferred from homology"/>
<dbReference type="EMBL" id="CH954177">
    <property type="protein sequence ID" value="KQS70990.1"/>
    <property type="molecule type" value="Genomic_DNA"/>
</dbReference>
<dbReference type="PANTHER" id="PTHR11461">
    <property type="entry name" value="SERINE PROTEASE INHIBITOR, SERPIN"/>
    <property type="match status" value="1"/>
</dbReference>
<dbReference type="FunFam" id="2.30.39.10:FF:000019">
    <property type="entry name" value="Serpin 4"/>
    <property type="match status" value="1"/>
</dbReference>
<evidence type="ECO:0000259" key="6">
    <source>
        <dbReference type="SMART" id="SM00093"/>
    </source>
</evidence>
<gene>
    <name evidence="7" type="primary">Dere\GG10790</name>
    <name evidence="7" type="synonym">dere_GLEANR_10682</name>
    <name evidence="7" type="synonym">GG10790</name>
    <name evidence="7" type="ORF">Dere_GG10790</name>
</gene>
<dbReference type="Pfam" id="PF00079">
    <property type="entry name" value="Serpin"/>
    <property type="match status" value="1"/>
</dbReference>
<name>A0A0Q5WLB6_DROER</name>
<dbReference type="GO" id="GO:0004867">
    <property type="term" value="F:serine-type endopeptidase inhibitor activity"/>
    <property type="evidence" value="ECO:0007669"/>
    <property type="project" value="UniProtKB-KW"/>
</dbReference>
<dbReference type="InterPro" id="IPR042185">
    <property type="entry name" value="Serpin_sf_2"/>
</dbReference>
<feature type="chain" id="PRO_5006266933" evidence="5">
    <location>
        <begin position="36"/>
        <end position="418"/>
    </location>
</feature>
<feature type="signal peptide" evidence="5">
    <location>
        <begin position="1"/>
        <end position="35"/>
    </location>
</feature>
<dbReference type="Gene3D" id="2.30.39.10">
    <property type="entry name" value="Alpha-1-antitrypsin, domain 1"/>
    <property type="match status" value="1"/>
</dbReference>
<dbReference type="Proteomes" id="UP000008711">
    <property type="component" value="Unassembled WGS sequence"/>
</dbReference>
<reference evidence="7 8" key="2">
    <citation type="journal article" date="2008" name="Bioinformatics">
        <title>Assembly reconciliation.</title>
        <authorList>
            <person name="Zimin A.V."/>
            <person name="Smith D.R."/>
            <person name="Sutton G."/>
            <person name="Yorke J.A."/>
        </authorList>
    </citation>
    <scope>NUCLEOTIDE SEQUENCE [LARGE SCALE GENOMIC DNA]</scope>
    <source>
        <strain evidence="7 8">TSC#14021-0224.01</strain>
    </source>
</reference>
<evidence type="ECO:0000256" key="2">
    <source>
        <dbReference type="ARBA" id="ARBA00022690"/>
    </source>
</evidence>
<feature type="domain" description="Serpin" evidence="6">
    <location>
        <begin position="57"/>
        <end position="418"/>
    </location>
</feature>
<dbReference type="SMR" id="A0A0Q5WLB6"/>
<dbReference type="PANTHER" id="PTHR11461:SF211">
    <property type="entry name" value="GH10112P-RELATED"/>
    <property type="match status" value="1"/>
</dbReference>
<reference evidence="7 8" key="1">
    <citation type="journal article" date="2007" name="Nature">
        <title>Evolution of genes and genomes on the Drosophila phylogeny.</title>
        <authorList>
            <consortium name="Drosophila 12 Genomes Consortium"/>
            <person name="Clark A.G."/>
            <person name="Eisen M.B."/>
            <person name="Smith D.R."/>
            <person name="Bergman C.M."/>
            <person name="Oliver B."/>
            <person name="Markow T.A."/>
            <person name="Kaufman T.C."/>
            <person name="Kellis M."/>
            <person name="Gelbart W."/>
            <person name="Iyer V.N."/>
            <person name="Pollard D.A."/>
            <person name="Sackton T.B."/>
            <person name="Larracuente A.M."/>
            <person name="Singh N.D."/>
            <person name="Abad J.P."/>
            <person name="Abt D.N."/>
            <person name="Adryan B."/>
            <person name="Aguade M."/>
            <person name="Akashi H."/>
            <person name="Anderson W.W."/>
            <person name="Aquadro C.F."/>
            <person name="Ardell D.H."/>
            <person name="Arguello R."/>
            <person name="Artieri C.G."/>
            <person name="Barbash D.A."/>
            <person name="Barker D."/>
            <person name="Barsanti P."/>
            <person name="Batterham P."/>
            <person name="Batzoglou S."/>
            <person name="Begun D."/>
            <person name="Bhutkar A."/>
            <person name="Blanco E."/>
            <person name="Bosak S.A."/>
            <person name="Bradley R.K."/>
            <person name="Brand A.D."/>
            <person name="Brent M.R."/>
            <person name="Brooks A.N."/>
            <person name="Brown R.H."/>
            <person name="Butlin R.K."/>
            <person name="Caggese C."/>
            <person name="Calvi B.R."/>
            <person name="Bernardo de Carvalho A."/>
            <person name="Caspi A."/>
            <person name="Castrezana S."/>
            <person name="Celniker S.E."/>
            <person name="Chang J.L."/>
            <person name="Chapple C."/>
            <person name="Chatterji S."/>
            <person name="Chinwalla A."/>
            <person name="Civetta A."/>
            <person name="Clifton S.W."/>
            <person name="Comeron J.M."/>
            <person name="Costello J.C."/>
            <person name="Coyne J.A."/>
            <person name="Daub J."/>
            <person name="David R.G."/>
            <person name="Delcher A.L."/>
            <person name="Delehaunty K."/>
            <person name="Do C.B."/>
            <person name="Ebling H."/>
            <person name="Edwards K."/>
            <person name="Eickbush T."/>
            <person name="Evans J.D."/>
            <person name="Filipski A."/>
            <person name="Findeiss S."/>
            <person name="Freyhult E."/>
            <person name="Fulton L."/>
            <person name="Fulton R."/>
            <person name="Garcia A.C."/>
            <person name="Gardiner A."/>
            <person name="Garfield D.A."/>
            <person name="Garvin B.E."/>
            <person name="Gibson G."/>
            <person name="Gilbert D."/>
            <person name="Gnerre S."/>
            <person name="Godfrey J."/>
            <person name="Good R."/>
            <person name="Gotea V."/>
            <person name="Gravely B."/>
            <person name="Greenberg A.J."/>
            <person name="Griffiths-Jones S."/>
            <person name="Gross S."/>
            <person name="Guigo R."/>
            <person name="Gustafson E.A."/>
            <person name="Haerty W."/>
            <person name="Hahn M.W."/>
            <person name="Halligan D.L."/>
            <person name="Halpern A.L."/>
            <person name="Halter G.M."/>
            <person name="Han M.V."/>
            <person name="Heger A."/>
            <person name="Hillier L."/>
            <person name="Hinrichs A.S."/>
            <person name="Holmes I."/>
            <person name="Hoskins R.A."/>
            <person name="Hubisz M.J."/>
            <person name="Hultmark D."/>
            <person name="Huntley M.A."/>
            <person name="Jaffe D.B."/>
            <person name="Jagadeeshan S."/>
            <person name="Jeck W.R."/>
            <person name="Johnson J."/>
            <person name="Jones C.D."/>
            <person name="Jordan W.C."/>
            <person name="Karpen G.H."/>
            <person name="Kataoka E."/>
            <person name="Keightley P.D."/>
            <person name="Kheradpour P."/>
            <person name="Kirkness E.F."/>
            <person name="Koerich L.B."/>
            <person name="Kristiansen K."/>
            <person name="Kudrna D."/>
            <person name="Kulathinal R.J."/>
            <person name="Kumar S."/>
            <person name="Kwok R."/>
            <person name="Lander E."/>
            <person name="Langley C.H."/>
            <person name="Lapoint R."/>
            <person name="Lazzaro B.P."/>
            <person name="Lee S.J."/>
            <person name="Levesque L."/>
            <person name="Li R."/>
            <person name="Lin C.F."/>
            <person name="Lin M.F."/>
            <person name="Lindblad-Toh K."/>
            <person name="Llopart A."/>
            <person name="Long M."/>
            <person name="Low L."/>
            <person name="Lozovsky E."/>
            <person name="Lu J."/>
            <person name="Luo M."/>
            <person name="Machado C.A."/>
            <person name="Makalowski W."/>
            <person name="Marzo M."/>
            <person name="Matsuda M."/>
            <person name="Matzkin L."/>
            <person name="McAllister B."/>
            <person name="McBride C.S."/>
            <person name="McKernan B."/>
            <person name="McKernan K."/>
            <person name="Mendez-Lago M."/>
            <person name="Minx P."/>
            <person name="Mollenhauer M.U."/>
            <person name="Montooth K."/>
            <person name="Mount S.M."/>
            <person name="Mu X."/>
            <person name="Myers E."/>
            <person name="Negre B."/>
            <person name="Newfeld S."/>
            <person name="Nielsen R."/>
            <person name="Noor M.A."/>
            <person name="O'Grady P."/>
            <person name="Pachter L."/>
            <person name="Papaceit M."/>
            <person name="Parisi M.J."/>
            <person name="Parisi M."/>
            <person name="Parts L."/>
            <person name="Pedersen J.S."/>
            <person name="Pesole G."/>
            <person name="Phillippy A.M."/>
            <person name="Ponting C.P."/>
            <person name="Pop M."/>
            <person name="Porcelli D."/>
            <person name="Powell J.R."/>
            <person name="Prohaska S."/>
            <person name="Pruitt K."/>
            <person name="Puig M."/>
            <person name="Quesneville H."/>
            <person name="Ram K.R."/>
            <person name="Rand D."/>
            <person name="Rasmussen M.D."/>
            <person name="Reed L.K."/>
            <person name="Reenan R."/>
            <person name="Reily A."/>
            <person name="Remington K.A."/>
            <person name="Rieger T.T."/>
            <person name="Ritchie M.G."/>
            <person name="Robin C."/>
            <person name="Rogers Y.H."/>
            <person name="Rohde C."/>
            <person name="Rozas J."/>
            <person name="Rubenfield M.J."/>
            <person name="Ruiz A."/>
            <person name="Russo S."/>
            <person name="Salzberg S.L."/>
            <person name="Sanchez-Gracia A."/>
            <person name="Saranga D.J."/>
            <person name="Sato H."/>
            <person name="Schaeffer S.W."/>
            <person name="Schatz M.C."/>
            <person name="Schlenke T."/>
            <person name="Schwartz R."/>
            <person name="Segarra C."/>
            <person name="Singh R.S."/>
            <person name="Sirot L."/>
            <person name="Sirota M."/>
            <person name="Sisneros N.B."/>
            <person name="Smith C.D."/>
            <person name="Smith T.F."/>
            <person name="Spieth J."/>
            <person name="Stage D.E."/>
            <person name="Stark A."/>
            <person name="Stephan W."/>
            <person name="Strausberg R.L."/>
            <person name="Strempel S."/>
            <person name="Sturgill D."/>
            <person name="Sutton G."/>
            <person name="Sutton G.G."/>
            <person name="Tao W."/>
            <person name="Teichmann S."/>
            <person name="Tobari Y.N."/>
            <person name="Tomimura Y."/>
            <person name="Tsolas J.M."/>
            <person name="Valente V.L."/>
            <person name="Venter E."/>
            <person name="Venter J.C."/>
            <person name="Vicario S."/>
            <person name="Vieira F.G."/>
            <person name="Vilella A.J."/>
            <person name="Villasante A."/>
            <person name="Walenz B."/>
            <person name="Wang J."/>
            <person name="Wasserman M."/>
            <person name="Watts T."/>
            <person name="Wilson D."/>
            <person name="Wilson R.K."/>
            <person name="Wing R.A."/>
            <person name="Wolfner M.F."/>
            <person name="Wong A."/>
            <person name="Wong G.K."/>
            <person name="Wu C.I."/>
            <person name="Wu G."/>
            <person name="Yamamoto D."/>
            <person name="Yang H.P."/>
            <person name="Yang S.P."/>
            <person name="Yorke J.A."/>
            <person name="Yoshida K."/>
            <person name="Zdobnov E."/>
            <person name="Zhang P."/>
            <person name="Zhang Y."/>
            <person name="Zimin A.V."/>
            <person name="Baldwin J."/>
            <person name="Abdouelleil A."/>
            <person name="Abdulkadir J."/>
            <person name="Abebe A."/>
            <person name="Abera B."/>
            <person name="Abreu J."/>
            <person name="Acer S.C."/>
            <person name="Aftuck L."/>
            <person name="Alexander A."/>
            <person name="An P."/>
            <person name="Anderson E."/>
            <person name="Anderson S."/>
            <person name="Arachi H."/>
            <person name="Azer M."/>
            <person name="Bachantsang P."/>
            <person name="Barry A."/>
            <person name="Bayul T."/>
            <person name="Berlin A."/>
            <person name="Bessette D."/>
            <person name="Bloom T."/>
            <person name="Blye J."/>
            <person name="Boguslavskiy L."/>
            <person name="Bonnet C."/>
            <person name="Boukhgalter B."/>
            <person name="Bourzgui I."/>
            <person name="Brown A."/>
            <person name="Cahill P."/>
            <person name="Channer S."/>
            <person name="Cheshatsang Y."/>
            <person name="Chuda L."/>
            <person name="Citroen M."/>
            <person name="Collymore A."/>
            <person name="Cooke P."/>
            <person name="Costello M."/>
            <person name="D'Aco K."/>
            <person name="Daza R."/>
            <person name="De Haan G."/>
            <person name="DeGray S."/>
            <person name="DeMaso C."/>
            <person name="Dhargay N."/>
            <person name="Dooley K."/>
            <person name="Dooley E."/>
            <person name="Doricent M."/>
            <person name="Dorje P."/>
            <person name="Dorjee K."/>
            <person name="Dupes A."/>
            <person name="Elong R."/>
            <person name="Falk J."/>
            <person name="Farina A."/>
            <person name="Faro S."/>
            <person name="Ferguson D."/>
            <person name="Fisher S."/>
            <person name="Foley C.D."/>
            <person name="Franke A."/>
            <person name="Friedrich D."/>
            <person name="Gadbois L."/>
            <person name="Gearin G."/>
            <person name="Gearin C.R."/>
            <person name="Giannoukos G."/>
            <person name="Goode T."/>
            <person name="Graham J."/>
            <person name="Grandbois E."/>
            <person name="Grewal S."/>
            <person name="Gyaltsen K."/>
            <person name="Hafez N."/>
            <person name="Hagos B."/>
            <person name="Hall J."/>
            <person name="Henson C."/>
            <person name="Hollinger A."/>
            <person name="Honan T."/>
            <person name="Huard M.D."/>
            <person name="Hughes L."/>
            <person name="Hurhula B."/>
            <person name="Husby M.E."/>
            <person name="Kamat A."/>
            <person name="Kanga B."/>
            <person name="Kashin S."/>
            <person name="Khazanovich D."/>
            <person name="Kisner P."/>
            <person name="Lance K."/>
            <person name="Lara M."/>
            <person name="Lee W."/>
            <person name="Lennon N."/>
            <person name="Letendre F."/>
            <person name="LeVine R."/>
            <person name="Lipovsky A."/>
            <person name="Liu X."/>
            <person name="Liu J."/>
            <person name="Liu S."/>
            <person name="Lokyitsang T."/>
            <person name="Lokyitsang Y."/>
            <person name="Lubonja R."/>
            <person name="Lui A."/>
            <person name="MacDonald P."/>
            <person name="Magnisalis V."/>
            <person name="Maru K."/>
            <person name="Matthews C."/>
            <person name="McCusker W."/>
            <person name="McDonough S."/>
            <person name="Mehta T."/>
            <person name="Meldrim J."/>
            <person name="Meneus L."/>
            <person name="Mihai O."/>
            <person name="Mihalev A."/>
            <person name="Mihova T."/>
            <person name="Mittelman R."/>
            <person name="Mlenga V."/>
            <person name="Montmayeur A."/>
            <person name="Mulrain L."/>
            <person name="Navidi A."/>
            <person name="Naylor J."/>
            <person name="Negash T."/>
            <person name="Nguyen T."/>
            <person name="Nguyen N."/>
            <person name="Nicol R."/>
            <person name="Norbu C."/>
            <person name="Norbu N."/>
            <person name="Novod N."/>
            <person name="O'Neill B."/>
            <person name="Osman S."/>
            <person name="Markiewicz E."/>
            <person name="Oyono O.L."/>
            <person name="Patti C."/>
            <person name="Phunkhang P."/>
            <person name="Pierre F."/>
            <person name="Priest M."/>
            <person name="Raghuraman S."/>
            <person name="Rege F."/>
            <person name="Reyes R."/>
            <person name="Rise C."/>
            <person name="Rogov P."/>
            <person name="Ross K."/>
            <person name="Ryan E."/>
            <person name="Settipalli S."/>
            <person name="Shea T."/>
            <person name="Sherpa N."/>
            <person name="Shi L."/>
            <person name="Shih D."/>
            <person name="Sparrow T."/>
            <person name="Spaulding J."/>
            <person name="Stalker J."/>
            <person name="Stange-Thomann N."/>
            <person name="Stavropoulos S."/>
            <person name="Stone C."/>
            <person name="Strader C."/>
            <person name="Tesfaye S."/>
            <person name="Thomson T."/>
            <person name="Thoulutsang Y."/>
            <person name="Thoulutsang D."/>
            <person name="Topham K."/>
            <person name="Topping I."/>
            <person name="Tsamla T."/>
            <person name="Vassiliev H."/>
            <person name="Vo A."/>
            <person name="Wangchuk T."/>
            <person name="Wangdi T."/>
            <person name="Weiand M."/>
            <person name="Wilkinson J."/>
            <person name="Wilson A."/>
            <person name="Yadav S."/>
            <person name="Young G."/>
            <person name="Yu Q."/>
            <person name="Zembek L."/>
            <person name="Zhong D."/>
            <person name="Zimmer A."/>
            <person name="Zwirko Z."/>
            <person name="Jaffe D.B."/>
            <person name="Alvarez P."/>
            <person name="Brockman W."/>
            <person name="Butler J."/>
            <person name="Chin C."/>
            <person name="Gnerre S."/>
            <person name="Grabherr M."/>
            <person name="Kleber M."/>
            <person name="Mauceli E."/>
            <person name="MacCallum I."/>
        </authorList>
    </citation>
    <scope>NUCLEOTIDE SEQUENCE [LARGE SCALE GENOMIC DNA]</scope>
    <source>
        <strain evidence="7 8">TSC#14021-0224.01</strain>
    </source>
</reference>
<evidence type="ECO:0000256" key="3">
    <source>
        <dbReference type="ARBA" id="ARBA00022900"/>
    </source>
</evidence>
<accession>A0A0Q5WLB6</accession>
<keyword evidence="5" id="KW-0732">Signal</keyword>
<comment type="similarity">
    <text evidence="1 4">Belongs to the serpin family.</text>
</comment>
<protein>
    <submittedName>
        <fullName evidence="7">Uncharacterized protein, isoform G</fullName>
    </submittedName>
</protein>
<dbReference type="InterPro" id="IPR042178">
    <property type="entry name" value="Serpin_sf_1"/>
</dbReference>
<dbReference type="InterPro" id="IPR023796">
    <property type="entry name" value="Serpin_dom"/>
</dbReference>
<evidence type="ECO:0000256" key="5">
    <source>
        <dbReference type="SAM" id="SignalP"/>
    </source>
</evidence>
<evidence type="ECO:0000313" key="8">
    <source>
        <dbReference type="Proteomes" id="UP000008711"/>
    </source>
</evidence>
<dbReference type="InterPro" id="IPR000215">
    <property type="entry name" value="Serpin_fam"/>
</dbReference>
<sequence>MKSSRPHPRLIWILTACWLLPLLGLVLSPFPTVHSADVTMADAAHQEFARRLALFSINVYSKLSAHKPGENIVFSPFSIQTCAAMARLGAEMETATQLDQGLGLATSDPEQIAQSFHQVLAAYQDSQILRIANKIFVMEGYQLRQEFDQLLSKQFLSAAQSVDFAKNVQAAATINNWVEQRTNHLIKDLVSADVLNSDSRLVLVNAIHFKGTWQHQFSKHLTRPDTFHLDGERTVQVPMMSIKKRLRYADLTALDAKALELPYKDSDLSMLIVLPNTKTGLPALEEKLRLTPLSQITQALHETMVALKLPRFKAEFQVELTEVFQELGMSRMFTDQAQFGKMLQSPEPLKVSAVIHKAFIEVNEEGTEAAAATGMVMCFASMLSYEPQPVQFHVQHPFNYYIINKDSTILFAGRINRL</sequence>
<dbReference type="AlphaFoldDB" id="A0A0Q5WLB6"/>
<dbReference type="SUPFAM" id="SSF56574">
    <property type="entry name" value="Serpins"/>
    <property type="match status" value="1"/>
</dbReference>
<evidence type="ECO:0000256" key="4">
    <source>
        <dbReference type="RuleBase" id="RU000411"/>
    </source>
</evidence>
<dbReference type="Gene3D" id="3.30.497.10">
    <property type="entry name" value="Antithrombin, subunit I, domain 2"/>
    <property type="match status" value="1"/>
</dbReference>
<dbReference type="CDD" id="cd19601">
    <property type="entry name" value="serpin42Da-like"/>
    <property type="match status" value="1"/>
</dbReference>
<keyword evidence="3" id="KW-0722">Serine protease inhibitor</keyword>